<proteinExistence type="predicted"/>
<dbReference type="Pfam" id="PF07730">
    <property type="entry name" value="HisKA_3"/>
    <property type="match status" value="1"/>
</dbReference>
<accession>A0A8H1LBX3</accession>
<dbReference type="AlphaFoldDB" id="A0A8H1LBX3"/>
<feature type="transmembrane region" description="Helical" evidence="10">
    <location>
        <begin position="20"/>
        <end position="48"/>
    </location>
</feature>
<dbReference type="SMART" id="SM00387">
    <property type="entry name" value="HATPase_c"/>
    <property type="match status" value="1"/>
</dbReference>
<feature type="transmembrane region" description="Helical" evidence="10">
    <location>
        <begin position="125"/>
        <end position="141"/>
    </location>
</feature>
<dbReference type="EMBL" id="RCIY01000065">
    <property type="protein sequence ID" value="TGG81740.1"/>
    <property type="molecule type" value="Genomic_DNA"/>
</dbReference>
<evidence type="ECO:0000256" key="9">
    <source>
        <dbReference type="SAM" id="MobiDB-lite"/>
    </source>
</evidence>
<evidence type="ECO:0000256" key="7">
    <source>
        <dbReference type="ARBA" id="ARBA00022840"/>
    </source>
</evidence>
<evidence type="ECO:0000313" key="13">
    <source>
        <dbReference type="Proteomes" id="UP000298111"/>
    </source>
</evidence>
<keyword evidence="5" id="KW-0547">Nucleotide-binding</keyword>
<evidence type="ECO:0000256" key="2">
    <source>
        <dbReference type="ARBA" id="ARBA00012438"/>
    </source>
</evidence>
<dbReference type="InterPro" id="IPR011712">
    <property type="entry name" value="Sig_transdc_His_kin_sub3_dim/P"/>
</dbReference>
<feature type="region of interest" description="Disordered" evidence="9">
    <location>
        <begin position="376"/>
        <end position="395"/>
    </location>
</feature>
<dbReference type="Pfam" id="PF02518">
    <property type="entry name" value="HATPase_c"/>
    <property type="match status" value="1"/>
</dbReference>
<dbReference type="GO" id="GO:0016020">
    <property type="term" value="C:membrane"/>
    <property type="evidence" value="ECO:0007669"/>
    <property type="project" value="InterPro"/>
</dbReference>
<evidence type="ECO:0000256" key="6">
    <source>
        <dbReference type="ARBA" id="ARBA00022777"/>
    </source>
</evidence>
<dbReference type="GO" id="GO:0000155">
    <property type="term" value="F:phosphorelay sensor kinase activity"/>
    <property type="evidence" value="ECO:0007669"/>
    <property type="project" value="InterPro"/>
</dbReference>
<dbReference type="Proteomes" id="UP000298111">
    <property type="component" value="Unassembled WGS sequence"/>
</dbReference>
<dbReference type="InterPro" id="IPR003594">
    <property type="entry name" value="HATPase_dom"/>
</dbReference>
<feature type="transmembrane region" description="Helical" evidence="10">
    <location>
        <begin position="161"/>
        <end position="180"/>
    </location>
</feature>
<evidence type="ECO:0000256" key="10">
    <source>
        <dbReference type="SAM" id="Phobius"/>
    </source>
</evidence>
<keyword evidence="8" id="KW-0902">Two-component regulatory system</keyword>
<keyword evidence="7" id="KW-0067">ATP-binding</keyword>
<dbReference type="PANTHER" id="PTHR24421:SF10">
    <property type="entry name" value="NITRATE_NITRITE SENSOR PROTEIN NARQ"/>
    <property type="match status" value="1"/>
</dbReference>
<reference evidence="12 13" key="1">
    <citation type="submission" date="2018-10" db="EMBL/GenBank/DDBJ databases">
        <title>Isolation of pseudouridimycin from Streptomyces albus DSM 40763.</title>
        <authorList>
            <person name="Rosenqvist P."/>
            <person name="Metsae-Ketelae M."/>
            <person name="Virta P."/>
        </authorList>
    </citation>
    <scope>NUCLEOTIDE SEQUENCE [LARGE SCALE GENOMIC DNA]</scope>
    <source>
        <strain evidence="12 13">DSM 40763</strain>
    </source>
</reference>
<evidence type="ECO:0000256" key="4">
    <source>
        <dbReference type="ARBA" id="ARBA00022679"/>
    </source>
</evidence>
<evidence type="ECO:0000256" key="8">
    <source>
        <dbReference type="ARBA" id="ARBA00023012"/>
    </source>
</evidence>
<feature type="compositionally biased region" description="Low complexity" evidence="9">
    <location>
        <begin position="381"/>
        <end position="395"/>
    </location>
</feature>
<feature type="compositionally biased region" description="Polar residues" evidence="9">
    <location>
        <begin position="426"/>
        <end position="435"/>
    </location>
</feature>
<evidence type="ECO:0000259" key="11">
    <source>
        <dbReference type="SMART" id="SM00387"/>
    </source>
</evidence>
<keyword evidence="3" id="KW-0597">Phosphoprotein</keyword>
<keyword evidence="6 12" id="KW-0418">Kinase</keyword>
<evidence type="ECO:0000256" key="1">
    <source>
        <dbReference type="ARBA" id="ARBA00000085"/>
    </source>
</evidence>
<dbReference type="CDD" id="cd16917">
    <property type="entry name" value="HATPase_UhpB-NarQ-NarX-like"/>
    <property type="match status" value="1"/>
</dbReference>
<dbReference type="Pfam" id="PF13796">
    <property type="entry name" value="Sensor"/>
    <property type="match status" value="1"/>
</dbReference>
<dbReference type="EC" id="2.7.13.3" evidence="2"/>
<dbReference type="GO" id="GO:0046983">
    <property type="term" value="F:protein dimerization activity"/>
    <property type="evidence" value="ECO:0007669"/>
    <property type="project" value="InterPro"/>
</dbReference>
<name>A0A8H1LBX3_9ACTN</name>
<evidence type="ECO:0000256" key="5">
    <source>
        <dbReference type="ARBA" id="ARBA00022741"/>
    </source>
</evidence>
<dbReference type="InterPro" id="IPR036890">
    <property type="entry name" value="HATPase_C_sf"/>
</dbReference>
<protein>
    <recommendedName>
        <fullName evidence="2">histidine kinase</fullName>
        <ecNumber evidence="2">2.7.13.3</ecNumber>
    </recommendedName>
</protein>
<keyword evidence="10" id="KW-0812">Transmembrane</keyword>
<evidence type="ECO:0000256" key="3">
    <source>
        <dbReference type="ARBA" id="ARBA00022553"/>
    </source>
</evidence>
<comment type="caution">
    <text evidence="12">The sequence shown here is derived from an EMBL/GenBank/DDBJ whole genome shotgun (WGS) entry which is preliminary data.</text>
</comment>
<keyword evidence="10" id="KW-1133">Transmembrane helix</keyword>
<dbReference type="PANTHER" id="PTHR24421">
    <property type="entry name" value="NITRATE/NITRITE SENSOR PROTEIN NARX-RELATED"/>
    <property type="match status" value="1"/>
</dbReference>
<organism evidence="12 13">
    <name type="scientific">Streptomyces albus</name>
    <dbReference type="NCBI Taxonomy" id="1888"/>
    <lineage>
        <taxon>Bacteria</taxon>
        <taxon>Bacillati</taxon>
        <taxon>Actinomycetota</taxon>
        <taxon>Actinomycetes</taxon>
        <taxon>Kitasatosporales</taxon>
        <taxon>Streptomycetaceae</taxon>
        <taxon>Streptomyces</taxon>
    </lineage>
</organism>
<dbReference type="Gene3D" id="1.20.5.1930">
    <property type="match status" value="1"/>
</dbReference>
<dbReference type="SUPFAM" id="SSF55874">
    <property type="entry name" value="ATPase domain of HSP90 chaperone/DNA topoisomerase II/histidine kinase"/>
    <property type="match status" value="1"/>
</dbReference>
<feature type="region of interest" description="Disordered" evidence="9">
    <location>
        <begin position="404"/>
        <end position="435"/>
    </location>
</feature>
<keyword evidence="4" id="KW-0808">Transferase</keyword>
<dbReference type="GO" id="GO:0005524">
    <property type="term" value="F:ATP binding"/>
    <property type="evidence" value="ECO:0007669"/>
    <property type="project" value="UniProtKB-KW"/>
</dbReference>
<dbReference type="Gene3D" id="3.30.565.10">
    <property type="entry name" value="Histidine kinase-like ATPase, C-terminal domain"/>
    <property type="match status" value="1"/>
</dbReference>
<keyword evidence="10" id="KW-0472">Membrane</keyword>
<sequence>MTATLDALGLPASRRTLRALAYAVAGLVPALLGAPALVLLAAGAVLCVTRAGMPVLSLALTAVRGLTGLERALVRALLGEDVPAPPRPRPLRAAHDGAAWRCAAYAVLDLPLGVLLFVVHLPVRLYGLLLLSYPLWFRAVRENGHRGLELTGDLPLDTWPRALAVAAAGLALLAVAGWAGRRLTALAVLLARTLLAPPPLADRVHDLEETRALAVRDSAATLRRIERDLHDGAQARLIALAMGLTRAKEALRAPEPSPEGVARARDLVEQALGNARTALGELRDLVRGIHPPVLDNGLAPALASLRSDIESPALRVELHTELLGGPRPPEAVETIAYFCAAELLTNAARHAGAHRIMVGARLAEGGRALVVEVEDDGRGGAAPRPAAPGAPSGLRGLAERVRTVDGTLTLDSPPGGPTRATVRLPLTTSSREPTR</sequence>
<evidence type="ECO:0000313" key="12">
    <source>
        <dbReference type="EMBL" id="TGG81740.1"/>
    </source>
</evidence>
<comment type="catalytic activity">
    <reaction evidence="1">
        <text>ATP + protein L-histidine = ADP + protein N-phospho-L-histidine.</text>
        <dbReference type="EC" id="2.7.13.3"/>
    </reaction>
</comment>
<gene>
    <name evidence="12" type="ORF">D8771_19370</name>
</gene>
<feature type="domain" description="Histidine kinase/HSP90-like ATPase" evidence="11">
    <location>
        <begin position="331"/>
        <end position="428"/>
    </location>
</feature>
<dbReference type="InterPro" id="IPR025828">
    <property type="entry name" value="Put_sensor_dom"/>
</dbReference>
<dbReference type="InterPro" id="IPR050482">
    <property type="entry name" value="Sensor_HK_TwoCompSys"/>
</dbReference>